<evidence type="ECO:0000313" key="1">
    <source>
        <dbReference type="EMBL" id="GAE56321.1"/>
    </source>
</evidence>
<evidence type="ECO:0000313" key="2">
    <source>
        <dbReference type="Proteomes" id="UP000019084"/>
    </source>
</evidence>
<accession>W4SIH3</accession>
<sequence>MHAWPRWIGGNRVEQAAQRAESIRVDVLDQNASDAAVRGRGSVKGVCAAQT</sequence>
<dbReference type="EMBL" id="BAVC01000244">
    <property type="protein sequence ID" value="GAE56321.1"/>
    <property type="molecule type" value="Genomic_DNA"/>
</dbReference>
<organism evidence="1 2">
    <name type="scientific">Xanthomonas arboricola pv. pruni MAFF 301420</name>
    <dbReference type="NCBI Taxonomy" id="1418095"/>
    <lineage>
        <taxon>Bacteria</taxon>
        <taxon>Pseudomonadati</taxon>
        <taxon>Pseudomonadota</taxon>
        <taxon>Gammaproteobacteria</taxon>
        <taxon>Lysobacterales</taxon>
        <taxon>Lysobacteraceae</taxon>
        <taxon>Xanthomonas</taxon>
    </lineage>
</organism>
<reference evidence="1 2" key="1">
    <citation type="submission" date="2014-01" db="EMBL/GenBank/DDBJ databases">
        <title>Genome sequence and analysis of Xanthomonas arboricola pv. pruni.</title>
        <authorList>
            <person name="Fujikawa T."/>
            <person name="Nakazono-Nagaoka E."/>
        </authorList>
    </citation>
    <scope>NUCLEOTIDE SEQUENCE [LARGE SCALE GENOMIC DNA]</scope>
    <source>
        <strain evidence="2">MAFF 301420</strain>
    </source>
</reference>
<comment type="caution">
    <text evidence="1">The sequence shown here is derived from an EMBL/GenBank/DDBJ whole genome shotgun (WGS) entry which is preliminary data.</text>
</comment>
<dbReference type="AlphaFoldDB" id="W4SIH3"/>
<gene>
    <name evidence="1" type="ORF">XPR_2956</name>
</gene>
<name>W4SIH3_9XANT</name>
<protein>
    <submittedName>
        <fullName evidence="1">Uncharacterized protein</fullName>
    </submittedName>
</protein>
<proteinExistence type="predicted"/>
<dbReference type="Proteomes" id="UP000019084">
    <property type="component" value="Unassembled WGS sequence"/>
</dbReference>